<dbReference type="RefSeq" id="WP_181494799.1">
    <property type="nucleotide sequence ID" value="NZ_CP032152.1"/>
</dbReference>
<evidence type="ECO:0000313" key="1">
    <source>
        <dbReference type="EMBL" id="AXY68252.1"/>
    </source>
</evidence>
<dbReference type="KEGG" id="tsq:D3A95_09585"/>
<dbReference type="InterPro" id="IPR010328">
    <property type="entry name" value="DUF928"/>
</dbReference>
<dbReference type="AlphaFoldDB" id="A0A3B7MEF1"/>
<evidence type="ECO:0000313" key="2">
    <source>
        <dbReference type="Proteomes" id="UP000261812"/>
    </source>
</evidence>
<gene>
    <name evidence="1" type="ORF">D3A95_09585</name>
</gene>
<dbReference type="EMBL" id="CP032152">
    <property type="protein sequence ID" value="AXY68252.1"/>
    <property type="molecule type" value="Genomic_DNA"/>
</dbReference>
<sequence>MAIQVGMRPIVVPLSLAVVMIGAIAHASWASYRPPANIGRPGNREGAATRIARPILLRESTGSTESCLTEPKQTVVALVPKDNNGFSSTPTPTLYSFIPANKGATLTLTLRDPQGTEVYRQERPAPTEAGIIGWLVEHVSLKSGVDYQWQLTLTCTNSTTAVKTISWFRLKPLSPSQQQRIVQAKDVADAFAMAGYWYDTLDQLAKQRLTEPQNAQLQQKWQALLQSPAVQLANVANQPLVPLPPQP</sequence>
<keyword evidence="2" id="KW-1185">Reference proteome</keyword>
<name>A0A3B7MEF1_9CYAN</name>
<accession>A0A3B7MEF1</accession>
<dbReference type="Pfam" id="PF06051">
    <property type="entry name" value="DUF928"/>
    <property type="match status" value="1"/>
</dbReference>
<reference evidence="2" key="1">
    <citation type="submission" date="2018-09" db="EMBL/GenBank/DDBJ databases">
        <title>Complete genome sequence of thermophilic cyanobacteria strain Thermosynechococcus elongatus PKUAC-SCTE542.</title>
        <authorList>
            <person name="Liang Y."/>
            <person name="Tang J."/>
            <person name="Daroch M."/>
        </authorList>
    </citation>
    <scope>NUCLEOTIDE SEQUENCE [LARGE SCALE GENOMIC DNA]</scope>
    <source>
        <strain evidence="2">E542</strain>
    </source>
</reference>
<proteinExistence type="predicted"/>
<dbReference type="Proteomes" id="UP000261812">
    <property type="component" value="Chromosome"/>
</dbReference>
<protein>
    <submittedName>
        <fullName evidence="1">DUF928 domain-containing protein</fullName>
    </submittedName>
</protein>
<organism evidence="1 2">
    <name type="scientific">Thermosynechococcus sichuanensis E542</name>
    <dbReference type="NCBI Taxonomy" id="2016101"/>
    <lineage>
        <taxon>Bacteria</taxon>
        <taxon>Bacillati</taxon>
        <taxon>Cyanobacteriota</taxon>
        <taxon>Cyanophyceae</taxon>
        <taxon>Acaryochloridales</taxon>
        <taxon>Thermosynechococcaceae</taxon>
        <taxon>Thermosynechococcus</taxon>
        <taxon>Thermosynechococcus sichuanensis</taxon>
    </lineage>
</organism>